<accession>A0A0F9IRX9</accession>
<comment type="caution">
    <text evidence="1">The sequence shown here is derived from an EMBL/GenBank/DDBJ whole genome shotgun (WGS) entry which is preliminary data.</text>
</comment>
<evidence type="ECO:0000313" key="1">
    <source>
        <dbReference type="EMBL" id="KKL89897.1"/>
    </source>
</evidence>
<dbReference type="EMBL" id="LAZR01020159">
    <property type="protein sequence ID" value="KKL89897.1"/>
    <property type="molecule type" value="Genomic_DNA"/>
</dbReference>
<organism evidence="1">
    <name type="scientific">marine sediment metagenome</name>
    <dbReference type="NCBI Taxonomy" id="412755"/>
    <lineage>
        <taxon>unclassified sequences</taxon>
        <taxon>metagenomes</taxon>
        <taxon>ecological metagenomes</taxon>
    </lineage>
</organism>
<dbReference type="AlphaFoldDB" id="A0A0F9IRX9"/>
<feature type="non-terminal residue" evidence="1">
    <location>
        <position position="1"/>
    </location>
</feature>
<protein>
    <submittedName>
        <fullName evidence="1">Uncharacterized protein</fullName>
    </submittedName>
</protein>
<gene>
    <name evidence="1" type="ORF">LCGC14_1910060</name>
</gene>
<reference evidence="1" key="1">
    <citation type="journal article" date="2015" name="Nature">
        <title>Complex archaea that bridge the gap between prokaryotes and eukaryotes.</title>
        <authorList>
            <person name="Spang A."/>
            <person name="Saw J.H."/>
            <person name="Jorgensen S.L."/>
            <person name="Zaremba-Niedzwiedzka K."/>
            <person name="Martijn J."/>
            <person name="Lind A.E."/>
            <person name="van Eijk R."/>
            <person name="Schleper C."/>
            <person name="Guy L."/>
            <person name="Ettema T.J."/>
        </authorList>
    </citation>
    <scope>NUCLEOTIDE SEQUENCE</scope>
</reference>
<proteinExistence type="predicted"/>
<name>A0A0F9IRX9_9ZZZZ</name>
<sequence length="80" mass="9281">EKERVREYEKKRFKESGRNVNSKIVIKGEKKDIEGLVITSLHLGDIEEINRDIQEIGRDGIIRFTNFDNLTTTFNGNGEE</sequence>